<dbReference type="InterPro" id="IPR029058">
    <property type="entry name" value="AB_hydrolase_fold"/>
</dbReference>
<dbReference type="PANTHER" id="PTHR37946:SF1">
    <property type="entry name" value="SLL1969 PROTEIN"/>
    <property type="match status" value="1"/>
</dbReference>
<dbReference type="EMBL" id="BAABBP010000016">
    <property type="protein sequence ID" value="GAA3996305.1"/>
    <property type="molecule type" value="Genomic_DNA"/>
</dbReference>
<keyword evidence="3" id="KW-0378">Hydrolase</keyword>
<protein>
    <submittedName>
        <fullName evidence="3">Alpha/beta fold hydrolase</fullName>
    </submittedName>
</protein>
<dbReference type="SUPFAM" id="SSF53474">
    <property type="entry name" value="alpha/beta-Hydrolases"/>
    <property type="match status" value="1"/>
</dbReference>
<dbReference type="Gene3D" id="3.40.50.1820">
    <property type="entry name" value="alpha/beta hydrolase"/>
    <property type="match status" value="1"/>
</dbReference>
<accession>A0ABP7REH5</accession>
<reference evidence="4" key="1">
    <citation type="journal article" date="2019" name="Int. J. Syst. Evol. Microbiol.">
        <title>The Global Catalogue of Microorganisms (GCM) 10K type strain sequencing project: providing services to taxonomists for standard genome sequencing and annotation.</title>
        <authorList>
            <consortium name="The Broad Institute Genomics Platform"/>
            <consortium name="The Broad Institute Genome Sequencing Center for Infectious Disease"/>
            <person name="Wu L."/>
            <person name="Ma J."/>
        </authorList>
    </citation>
    <scope>NUCLEOTIDE SEQUENCE [LARGE SCALE GENOMIC DNA]</scope>
    <source>
        <strain evidence="4">JCM 17561</strain>
    </source>
</reference>
<name>A0ABP7REH5_9BURK</name>
<evidence type="ECO:0000313" key="3">
    <source>
        <dbReference type="EMBL" id="GAA3996305.1"/>
    </source>
</evidence>
<feature type="domain" description="AB hydrolase-1" evidence="2">
    <location>
        <begin position="110"/>
        <end position="256"/>
    </location>
</feature>
<keyword evidence="1" id="KW-0472">Membrane</keyword>
<keyword evidence="1" id="KW-0812">Transmembrane</keyword>
<keyword evidence="1" id="KW-1133">Transmembrane helix</keyword>
<sequence length="315" mass="34475">MNARWQRWLVAAHWTVLALWLAWWWPRSPAWALAGWVLVPLASRLALAPQFVLAAWVGRHDPSPRPGALQWIAAWARESHWAALVFGWWQPFRSNALPDALAGQAGRRGVVLVHGLLCNRGFWTPWLRLLRARGHAVVAVTLEPPFAGIDGYAPAIDAAVRRVAQATGRAPLVVGHSMGGLAVRAWLRAFHDADARACRVVTIGSPHHGAWTARGARSANGVQMAPGSAWLRALAAQEPPARRAAMVCWASNADNVVYPPSTAHLEGADNRWRLGVPHITLAFDREVLQHCLQLLDAPDAAGGENAPRQWHHCAP</sequence>
<organism evidence="3 4">
    <name type="scientific">Comamonas faecalis</name>
    <dbReference type="NCBI Taxonomy" id="1387849"/>
    <lineage>
        <taxon>Bacteria</taxon>
        <taxon>Pseudomonadati</taxon>
        <taxon>Pseudomonadota</taxon>
        <taxon>Betaproteobacteria</taxon>
        <taxon>Burkholderiales</taxon>
        <taxon>Comamonadaceae</taxon>
        <taxon>Comamonas</taxon>
    </lineage>
</organism>
<feature type="transmembrane region" description="Helical" evidence="1">
    <location>
        <begin position="7"/>
        <end position="25"/>
    </location>
</feature>
<dbReference type="InterPro" id="IPR000073">
    <property type="entry name" value="AB_hydrolase_1"/>
</dbReference>
<dbReference type="RefSeq" id="WP_103046263.1">
    <property type="nucleotide sequence ID" value="NZ_BAABBP010000016.1"/>
</dbReference>
<dbReference type="Pfam" id="PF12697">
    <property type="entry name" value="Abhydrolase_6"/>
    <property type="match status" value="1"/>
</dbReference>
<dbReference type="GO" id="GO:0016787">
    <property type="term" value="F:hydrolase activity"/>
    <property type="evidence" value="ECO:0007669"/>
    <property type="project" value="UniProtKB-KW"/>
</dbReference>
<dbReference type="PANTHER" id="PTHR37946">
    <property type="entry name" value="SLL1969 PROTEIN"/>
    <property type="match status" value="1"/>
</dbReference>
<evidence type="ECO:0000256" key="1">
    <source>
        <dbReference type="SAM" id="Phobius"/>
    </source>
</evidence>
<comment type="caution">
    <text evidence="3">The sequence shown here is derived from an EMBL/GenBank/DDBJ whole genome shotgun (WGS) entry which is preliminary data.</text>
</comment>
<dbReference type="Proteomes" id="UP001501627">
    <property type="component" value="Unassembled WGS sequence"/>
</dbReference>
<evidence type="ECO:0000313" key="4">
    <source>
        <dbReference type="Proteomes" id="UP001501627"/>
    </source>
</evidence>
<evidence type="ECO:0000259" key="2">
    <source>
        <dbReference type="Pfam" id="PF12697"/>
    </source>
</evidence>
<keyword evidence="4" id="KW-1185">Reference proteome</keyword>
<proteinExistence type="predicted"/>
<gene>
    <name evidence="3" type="ORF">GCM10022279_19940</name>
</gene>